<keyword evidence="6 7" id="KW-0143">Chaperone</keyword>
<dbReference type="GO" id="GO:0051087">
    <property type="term" value="F:protein-folding chaperone binding"/>
    <property type="evidence" value="ECO:0007669"/>
    <property type="project" value="InterPro"/>
</dbReference>
<dbReference type="AlphaFoldDB" id="A0A835Y6N7"/>
<dbReference type="Pfam" id="PF01025">
    <property type="entry name" value="GrpE"/>
    <property type="match status" value="1"/>
</dbReference>
<evidence type="ECO:0000256" key="2">
    <source>
        <dbReference type="ARBA" id="ARBA00009054"/>
    </source>
</evidence>
<dbReference type="PROSITE" id="PS01071">
    <property type="entry name" value="GRPE"/>
    <property type="match status" value="1"/>
</dbReference>
<dbReference type="Gene3D" id="3.90.20.20">
    <property type="match status" value="1"/>
</dbReference>
<comment type="subcellular location">
    <subcellularLocation>
        <location evidence="1">Cytoplasm</location>
    </subcellularLocation>
    <subcellularLocation>
        <location evidence="7">Mitochondrion matrix</location>
    </subcellularLocation>
</comment>
<evidence type="ECO:0000313" key="10">
    <source>
        <dbReference type="EMBL" id="KAG2491989.1"/>
    </source>
</evidence>
<name>A0A835Y6N7_9CHLO</name>
<dbReference type="NCBIfam" id="NF010741">
    <property type="entry name" value="PRK14143.1"/>
    <property type="match status" value="1"/>
</dbReference>
<dbReference type="CDD" id="cd00446">
    <property type="entry name" value="GrpE"/>
    <property type="match status" value="1"/>
</dbReference>
<comment type="function">
    <text evidence="7">Essential component of the PAM complex, a complex required for the translocation of transit peptide-containing proteins from the inner membrane into the mitochondrial matrix in an ATP-dependent manner.</text>
</comment>
<keyword evidence="5" id="KW-0346">Stress response</keyword>
<comment type="subunit">
    <text evidence="3">Homodimer.</text>
</comment>
<dbReference type="OrthoDB" id="201635at2759"/>
<evidence type="ECO:0000256" key="5">
    <source>
        <dbReference type="ARBA" id="ARBA00023016"/>
    </source>
</evidence>
<sequence length="268" mass="29027">MQLVARQSVGSVRRCTQARAAGAKPVVAQRAPVQRKLVVLRATEVQEAAADAAAEPAAEQQAEATLSPLEQAKLALESETVDKNVLTAALAGLEAEMGRLQSAASAAESRASALEASVASAKDQFIRLTADFDNFRRRTREESAQITDNVRSDVIKELLPLVDNFELARTQVKAETESEQKINNSYQSLYKQMVDLMRSLGVEAVPTTGSPFDPNFHDAIMREPSSSHPDGTVLQEFRKGFQLGGKLIRPAMVKVSFTEDGPANSSEE</sequence>
<keyword evidence="7" id="KW-0496">Mitochondrion</keyword>
<evidence type="ECO:0000256" key="7">
    <source>
        <dbReference type="RuleBase" id="RU000640"/>
    </source>
</evidence>
<dbReference type="PANTHER" id="PTHR21237:SF40">
    <property type="entry name" value="CELL CYCLE AND APOPTOSIS REGULATOR PROTEIN 2"/>
    <property type="match status" value="1"/>
</dbReference>
<dbReference type="GO" id="GO:0000774">
    <property type="term" value="F:adenyl-nucleotide exchange factor activity"/>
    <property type="evidence" value="ECO:0007669"/>
    <property type="project" value="InterPro"/>
</dbReference>
<keyword evidence="4" id="KW-0963">Cytoplasm</keyword>
<protein>
    <recommendedName>
        <fullName evidence="7">GrpE protein homolog</fullName>
    </recommendedName>
</protein>
<keyword evidence="9" id="KW-0175">Coiled coil</keyword>
<dbReference type="Gene3D" id="2.30.22.10">
    <property type="entry name" value="Head domain of nucleotide exchange factor GrpE"/>
    <property type="match status" value="1"/>
</dbReference>
<evidence type="ECO:0000256" key="8">
    <source>
        <dbReference type="RuleBase" id="RU004478"/>
    </source>
</evidence>
<feature type="coiled-coil region" evidence="9">
    <location>
        <begin position="90"/>
        <end position="124"/>
    </location>
</feature>
<dbReference type="EMBL" id="JAEHOE010000048">
    <property type="protein sequence ID" value="KAG2491989.1"/>
    <property type="molecule type" value="Genomic_DNA"/>
</dbReference>
<dbReference type="InterPro" id="IPR009012">
    <property type="entry name" value="GrpE_head"/>
</dbReference>
<dbReference type="PANTHER" id="PTHR21237">
    <property type="entry name" value="GRPE PROTEIN"/>
    <property type="match status" value="1"/>
</dbReference>
<evidence type="ECO:0000256" key="4">
    <source>
        <dbReference type="ARBA" id="ARBA00022490"/>
    </source>
</evidence>
<dbReference type="InterPro" id="IPR000740">
    <property type="entry name" value="GrpE"/>
</dbReference>
<comment type="caution">
    <text evidence="10">The sequence shown here is derived from an EMBL/GenBank/DDBJ whole genome shotgun (WGS) entry which is preliminary data.</text>
</comment>
<dbReference type="Proteomes" id="UP000612055">
    <property type="component" value="Unassembled WGS sequence"/>
</dbReference>
<evidence type="ECO:0000256" key="1">
    <source>
        <dbReference type="ARBA" id="ARBA00004496"/>
    </source>
</evidence>
<gene>
    <name evidence="10" type="ORF">HYH03_009720</name>
</gene>
<keyword evidence="11" id="KW-1185">Reference proteome</keyword>
<dbReference type="InterPro" id="IPR013805">
    <property type="entry name" value="GrpE_CC"/>
</dbReference>
<dbReference type="FunFam" id="2.30.22.10:FF:000001">
    <property type="entry name" value="Protein GrpE"/>
    <property type="match status" value="1"/>
</dbReference>
<evidence type="ECO:0000256" key="9">
    <source>
        <dbReference type="SAM" id="Coils"/>
    </source>
</evidence>
<comment type="similarity">
    <text evidence="2 8">Belongs to the GrpE family.</text>
</comment>
<reference evidence="10" key="1">
    <citation type="journal article" date="2020" name="bioRxiv">
        <title>Comparative genomics of Chlamydomonas.</title>
        <authorList>
            <person name="Craig R.J."/>
            <person name="Hasan A.R."/>
            <person name="Ness R.W."/>
            <person name="Keightley P.D."/>
        </authorList>
    </citation>
    <scope>NUCLEOTIDE SEQUENCE</scope>
    <source>
        <strain evidence="10">CCAP 11/70</strain>
    </source>
</reference>
<dbReference type="PRINTS" id="PR00773">
    <property type="entry name" value="GRPEPROTEIN"/>
</dbReference>
<evidence type="ECO:0000256" key="3">
    <source>
        <dbReference type="ARBA" id="ARBA00011738"/>
    </source>
</evidence>
<evidence type="ECO:0000313" key="11">
    <source>
        <dbReference type="Proteomes" id="UP000612055"/>
    </source>
</evidence>
<dbReference type="GO" id="GO:0051082">
    <property type="term" value="F:unfolded protein binding"/>
    <property type="evidence" value="ECO:0007669"/>
    <property type="project" value="TreeGrafter"/>
</dbReference>
<dbReference type="SUPFAM" id="SSF51064">
    <property type="entry name" value="Head domain of nucleotide exchange factor GrpE"/>
    <property type="match status" value="1"/>
</dbReference>
<dbReference type="GO" id="GO:0006457">
    <property type="term" value="P:protein folding"/>
    <property type="evidence" value="ECO:0007669"/>
    <property type="project" value="InterPro"/>
</dbReference>
<dbReference type="HAMAP" id="MF_01151">
    <property type="entry name" value="GrpE"/>
    <property type="match status" value="1"/>
</dbReference>
<dbReference type="SUPFAM" id="SSF58014">
    <property type="entry name" value="Coiled-coil domain of nucleotide exchange factor GrpE"/>
    <property type="match status" value="1"/>
</dbReference>
<accession>A0A835Y6N7</accession>
<proteinExistence type="inferred from homology"/>
<organism evidence="10 11">
    <name type="scientific">Edaphochlamys debaryana</name>
    <dbReference type="NCBI Taxonomy" id="47281"/>
    <lineage>
        <taxon>Eukaryota</taxon>
        <taxon>Viridiplantae</taxon>
        <taxon>Chlorophyta</taxon>
        <taxon>core chlorophytes</taxon>
        <taxon>Chlorophyceae</taxon>
        <taxon>CS clade</taxon>
        <taxon>Chlamydomonadales</taxon>
        <taxon>Chlamydomonadales incertae sedis</taxon>
        <taxon>Edaphochlamys</taxon>
    </lineage>
</organism>
<evidence type="ECO:0000256" key="6">
    <source>
        <dbReference type="ARBA" id="ARBA00023186"/>
    </source>
</evidence>
<dbReference type="GO" id="GO:0042803">
    <property type="term" value="F:protein homodimerization activity"/>
    <property type="evidence" value="ECO:0007669"/>
    <property type="project" value="InterPro"/>
</dbReference>
<dbReference type="GO" id="GO:0005759">
    <property type="term" value="C:mitochondrial matrix"/>
    <property type="evidence" value="ECO:0007669"/>
    <property type="project" value="UniProtKB-SubCell"/>
</dbReference>